<name>A0A1F5G2A2_9BACT</name>
<accession>A0A1F5G2A2</accession>
<evidence type="ECO:0000313" key="2">
    <source>
        <dbReference type="Proteomes" id="UP000176317"/>
    </source>
</evidence>
<evidence type="ECO:0000313" key="1">
    <source>
        <dbReference type="EMBL" id="OGD85965.1"/>
    </source>
</evidence>
<proteinExistence type="predicted"/>
<organism evidence="1 2">
    <name type="scientific">Candidatus Curtissbacteria bacterium RBG_13_35_7</name>
    <dbReference type="NCBI Taxonomy" id="1797705"/>
    <lineage>
        <taxon>Bacteria</taxon>
        <taxon>Candidatus Curtissiibacteriota</taxon>
    </lineage>
</organism>
<gene>
    <name evidence="1" type="ORF">A2164_00470</name>
</gene>
<feature type="non-terminal residue" evidence="1">
    <location>
        <position position="1"/>
    </location>
</feature>
<comment type="caution">
    <text evidence="1">The sequence shown here is derived from an EMBL/GenBank/DDBJ whole genome shotgun (WGS) entry which is preliminary data.</text>
</comment>
<dbReference type="EMBL" id="MFAT01000050">
    <property type="protein sequence ID" value="OGD85965.1"/>
    <property type="molecule type" value="Genomic_DNA"/>
</dbReference>
<reference evidence="1 2" key="1">
    <citation type="journal article" date="2016" name="Nat. Commun.">
        <title>Thousands of microbial genomes shed light on interconnected biogeochemical processes in an aquifer system.</title>
        <authorList>
            <person name="Anantharaman K."/>
            <person name="Brown C.T."/>
            <person name="Hug L.A."/>
            <person name="Sharon I."/>
            <person name="Castelle C.J."/>
            <person name="Probst A.J."/>
            <person name="Thomas B.C."/>
            <person name="Singh A."/>
            <person name="Wilkins M.J."/>
            <person name="Karaoz U."/>
            <person name="Brodie E.L."/>
            <person name="Williams K.H."/>
            <person name="Hubbard S.S."/>
            <person name="Banfield J.F."/>
        </authorList>
    </citation>
    <scope>NUCLEOTIDE SEQUENCE [LARGE SCALE GENOMIC DNA]</scope>
</reference>
<sequence length="92" mass="10894">QKIEIKSKQKNPGGWDFVVSIIEDKEVLDFNVKLDDDYFSQLTNMQISPDELIKKSFMFLLRRKNKYTISKNFNLNDIAKPFPDFEEMIKVS</sequence>
<protein>
    <submittedName>
        <fullName evidence="1">Uncharacterized protein</fullName>
    </submittedName>
</protein>
<dbReference type="Proteomes" id="UP000176317">
    <property type="component" value="Unassembled WGS sequence"/>
</dbReference>
<dbReference type="AlphaFoldDB" id="A0A1F5G2A2"/>